<dbReference type="STRING" id="1149755.A0A2J6R237"/>
<organism evidence="2 3">
    <name type="scientific">Hyaloscypha variabilis (strain UAMH 11265 / GT02V1 / F)</name>
    <name type="common">Meliniomyces variabilis</name>
    <dbReference type="NCBI Taxonomy" id="1149755"/>
    <lineage>
        <taxon>Eukaryota</taxon>
        <taxon>Fungi</taxon>
        <taxon>Dikarya</taxon>
        <taxon>Ascomycota</taxon>
        <taxon>Pezizomycotina</taxon>
        <taxon>Leotiomycetes</taxon>
        <taxon>Helotiales</taxon>
        <taxon>Hyaloscyphaceae</taxon>
        <taxon>Hyaloscypha</taxon>
        <taxon>Hyaloscypha variabilis</taxon>
    </lineage>
</organism>
<dbReference type="OrthoDB" id="3485711at2759"/>
<dbReference type="InterPro" id="IPR010730">
    <property type="entry name" value="HET"/>
</dbReference>
<name>A0A2J6R237_HYAVF</name>
<keyword evidence="3" id="KW-1185">Reference proteome</keyword>
<dbReference type="EMBL" id="KZ613958">
    <property type="protein sequence ID" value="PMD32583.1"/>
    <property type="molecule type" value="Genomic_DNA"/>
</dbReference>
<evidence type="ECO:0000313" key="2">
    <source>
        <dbReference type="EMBL" id="PMD32583.1"/>
    </source>
</evidence>
<protein>
    <submittedName>
        <fullName evidence="2">HET-domain-containing protein</fullName>
    </submittedName>
</protein>
<accession>A0A2J6R237</accession>
<evidence type="ECO:0000313" key="3">
    <source>
        <dbReference type="Proteomes" id="UP000235786"/>
    </source>
</evidence>
<dbReference type="Pfam" id="PF06985">
    <property type="entry name" value="HET"/>
    <property type="match status" value="1"/>
</dbReference>
<dbReference type="Proteomes" id="UP000235786">
    <property type="component" value="Unassembled WGS sequence"/>
</dbReference>
<feature type="domain" description="Heterokaryon incompatibility" evidence="1">
    <location>
        <begin position="184"/>
        <end position="345"/>
    </location>
</feature>
<reference evidence="2 3" key="1">
    <citation type="submission" date="2016-04" db="EMBL/GenBank/DDBJ databases">
        <title>A degradative enzymes factory behind the ericoid mycorrhizal symbiosis.</title>
        <authorList>
            <consortium name="DOE Joint Genome Institute"/>
            <person name="Martino E."/>
            <person name="Morin E."/>
            <person name="Grelet G."/>
            <person name="Kuo A."/>
            <person name="Kohler A."/>
            <person name="Daghino S."/>
            <person name="Barry K."/>
            <person name="Choi C."/>
            <person name="Cichocki N."/>
            <person name="Clum A."/>
            <person name="Copeland A."/>
            <person name="Hainaut M."/>
            <person name="Haridas S."/>
            <person name="Labutti K."/>
            <person name="Lindquist E."/>
            <person name="Lipzen A."/>
            <person name="Khouja H.-R."/>
            <person name="Murat C."/>
            <person name="Ohm R."/>
            <person name="Olson A."/>
            <person name="Spatafora J."/>
            <person name="Veneault-Fourrey C."/>
            <person name="Henrissat B."/>
            <person name="Grigoriev I."/>
            <person name="Martin F."/>
            <person name="Perotto S."/>
        </authorList>
    </citation>
    <scope>NUCLEOTIDE SEQUENCE [LARGE SCALE GENOMIC DNA]</scope>
    <source>
        <strain evidence="2 3">F</strain>
    </source>
</reference>
<evidence type="ECO:0000259" key="1">
    <source>
        <dbReference type="Pfam" id="PF06985"/>
    </source>
</evidence>
<dbReference type="PANTHER" id="PTHR33112">
    <property type="entry name" value="DOMAIN PROTEIN, PUTATIVE-RELATED"/>
    <property type="match status" value="1"/>
</dbReference>
<dbReference type="AlphaFoldDB" id="A0A2J6R237"/>
<gene>
    <name evidence="2" type="ORF">L207DRAFT_499545</name>
</gene>
<sequence length="642" mass="72549">MSSSSQQGLNCAKCRKLPTTWPCSKFVAFEYHENFRALDQSAAAGCPLCRIVRQIFIFEAETSQLMATPSPTIVSHSGSSYISVHIDDDEVTATCLLEVKEAPKSASTTLVPSSRIRRFRHADQAQELGDIVESCIRPWIFSCCKDNAITQASQTALLPTRVIKVESGQDDAQLIETNGQRGAYLILSYCWGKGNDRAKTTLKNLEERRRAIQTKDLPPTIKQAIEMTRRLGFRYLWVDAICIVQAHSFRPKDDELEDWRCEAPKMGQYYRNAALTIAAAAATDSEHGFLSERSSQKYPVSPCSVGVWTKDSYPLSEAVIMPGTPSASNQVNYAPLYSRGWTLQERALSHHILHWCWESVFWECEGRIKAAEFQPSIQMSLESPDDEDRRSLWECALTESRDDPQFYNQLWLDLVEIYCQMYLSHESDRLMAIQGLVDQVRPSRRQDNGYIAGLFKLGLVSGLAWCNPTARTEKATKFPSWSWASLGAGDMYFWHLEEIFTVVRSVNNFDIAGQDVRSDGRLQLAGPLQEIHTNLLQNEDGSRIAIIDKSYPFKIYFNFDTIGGVVAHKGSIMLLALGAEFGATVSERDDETGKKNRRVIGVVLWPTGGKSREYIRIGMFQVIEIINSTVWRQELKRDIEII</sequence>
<proteinExistence type="predicted"/>
<dbReference type="PANTHER" id="PTHR33112:SF10">
    <property type="entry name" value="TOL"/>
    <property type="match status" value="1"/>
</dbReference>